<reference evidence="9 10" key="1">
    <citation type="submission" date="2015-04" db="EMBL/GenBank/DDBJ databases">
        <authorList>
            <person name="Syromyatnikov M.Y."/>
            <person name="Popov V.N."/>
        </authorList>
    </citation>
    <scope>NUCLEOTIDE SEQUENCE [LARGE SCALE GENOMIC DNA]</scope>
</reference>
<keyword evidence="4" id="KW-0677">Repeat</keyword>
<keyword evidence="6" id="KW-0009">Actin-binding</keyword>
<keyword evidence="3" id="KW-0880">Kelch repeat</keyword>
<dbReference type="UniPathway" id="UPA00143"/>
<dbReference type="Proteomes" id="UP000183832">
    <property type="component" value="Unassembled WGS sequence"/>
</dbReference>
<dbReference type="Gene3D" id="2.120.10.80">
    <property type="entry name" value="Kelch-type beta propeller"/>
    <property type="match status" value="2"/>
</dbReference>
<dbReference type="PROSITE" id="PS50097">
    <property type="entry name" value="BTB"/>
    <property type="match status" value="1"/>
</dbReference>
<dbReference type="OrthoDB" id="45365at2759"/>
<dbReference type="EMBL" id="CVRI01000048">
    <property type="protein sequence ID" value="CRK98578.1"/>
    <property type="molecule type" value="Genomic_DNA"/>
</dbReference>
<dbReference type="GO" id="GO:0003779">
    <property type="term" value="F:actin binding"/>
    <property type="evidence" value="ECO:0007669"/>
    <property type="project" value="UniProtKB-KW"/>
</dbReference>
<protein>
    <recommendedName>
        <fullName evidence="2">Kelch-like protein diablo</fullName>
    </recommendedName>
</protein>
<dbReference type="InterPro" id="IPR015915">
    <property type="entry name" value="Kelch-typ_b-propeller"/>
</dbReference>
<dbReference type="SMART" id="SM00875">
    <property type="entry name" value="BACK"/>
    <property type="match status" value="1"/>
</dbReference>
<comment type="pathway">
    <text evidence="1">Protein modification; protein ubiquitination.</text>
</comment>
<dbReference type="PANTHER" id="PTHR24412:SF497">
    <property type="entry name" value="KELCH-LIKE PROTEIN 18"/>
    <property type="match status" value="1"/>
</dbReference>
<dbReference type="Pfam" id="PF24681">
    <property type="entry name" value="Kelch_KLHDC2_KLHL20_DRC7"/>
    <property type="match status" value="1"/>
</dbReference>
<dbReference type="InterPro" id="IPR000210">
    <property type="entry name" value="BTB/POZ_dom"/>
</dbReference>
<evidence type="ECO:0000256" key="7">
    <source>
        <dbReference type="ARBA" id="ARBA00043912"/>
    </source>
</evidence>
<evidence type="ECO:0000256" key="1">
    <source>
        <dbReference type="ARBA" id="ARBA00004906"/>
    </source>
</evidence>
<dbReference type="InterPro" id="IPR006652">
    <property type="entry name" value="Kelch_1"/>
</dbReference>
<gene>
    <name evidence="9" type="primary">putative Kelch-like protein 18</name>
    <name evidence="9" type="ORF">CLUMA_CG011925</name>
</gene>
<evidence type="ECO:0000256" key="5">
    <source>
        <dbReference type="ARBA" id="ARBA00022786"/>
    </source>
</evidence>
<evidence type="ECO:0000313" key="9">
    <source>
        <dbReference type="EMBL" id="CRK98578.1"/>
    </source>
</evidence>
<dbReference type="SUPFAM" id="SSF117281">
    <property type="entry name" value="Kelch motif"/>
    <property type="match status" value="2"/>
</dbReference>
<dbReference type="GO" id="GO:0016567">
    <property type="term" value="P:protein ubiquitination"/>
    <property type="evidence" value="ECO:0007669"/>
    <property type="project" value="UniProtKB-UniPathway"/>
</dbReference>
<dbReference type="InterPro" id="IPR011333">
    <property type="entry name" value="SKP1/BTB/POZ_sf"/>
</dbReference>
<evidence type="ECO:0000259" key="8">
    <source>
        <dbReference type="PROSITE" id="PS50097"/>
    </source>
</evidence>
<dbReference type="SUPFAM" id="SSF54695">
    <property type="entry name" value="POZ domain"/>
    <property type="match status" value="1"/>
</dbReference>
<dbReference type="Gene3D" id="1.25.40.420">
    <property type="match status" value="1"/>
</dbReference>
<evidence type="ECO:0000256" key="3">
    <source>
        <dbReference type="ARBA" id="ARBA00022441"/>
    </source>
</evidence>
<dbReference type="InterPro" id="IPR017096">
    <property type="entry name" value="BTB-kelch_protein"/>
</dbReference>
<dbReference type="PIRSF" id="PIRSF037037">
    <property type="entry name" value="Kelch-like_protein_gigaxonin"/>
    <property type="match status" value="1"/>
</dbReference>
<dbReference type="STRING" id="568069.A0A1J1IFP4"/>
<keyword evidence="5" id="KW-0833">Ubl conjugation pathway</keyword>
<keyword evidence="10" id="KW-1185">Reference proteome</keyword>
<evidence type="ECO:0000256" key="2">
    <source>
        <dbReference type="ARBA" id="ARBA00013699"/>
    </source>
</evidence>
<sequence>MDEDYTIYHEESLFAESLSTLREIRRQGRLCDVILKVDNESFSAHRVILAAQIPFFNAMFSQDYAEYSQKEIELREIDATALEHLINFAYSGSIRIDTANCQSIMIGASFLQLNKVRDACAQFLIQKFHPQNVLGIRNFADSLGHAHLFSSADKFINFKFASISTSEEFLQLPFADLIEIIRRDEINCSSEEVVFEAVMRWVKYNEVERIEMFPEILSKVRLPLLSPQFLADSVATEELVKTSHQCRDLLDEAKDYHLMPERRELLQSYRTRPRGNDFVRGQIYAVGGLTKSGDAVSTVEIYDPKKDEWQMGQAMSMLRSRVGVAVLHGRLFAFGGFNGQERLSTVEVFDPETMKWSQGKTMMCKRSAVGVAALDEFIYVCGGYDGITSLSTVECYCPKTDVWKKVAPMMRYRSAGGVSALRGFVYALGGHDGLSIFDSVERYDPSTDTWTKVKPMLNRRCRLGVATLNGKLYACGGYDGSSFLRSVEVYDPNYDTWKTIAPMNVKRSRVALTANMGKLYAIGGYDGESNLSTVEVYDPAQDSWTFVSSMKWHGGGVGAAVLPN</sequence>
<dbReference type="Pfam" id="PF01344">
    <property type="entry name" value="Kelch_1"/>
    <property type="match status" value="2"/>
</dbReference>
<dbReference type="FunFam" id="1.25.40.420:FF:000001">
    <property type="entry name" value="Kelch-like family member 12"/>
    <property type="match status" value="1"/>
</dbReference>
<dbReference type="Pfam" id="PF00651">
    <property type="entry name" value="BTB"/>
    <property type="match status" value="1"/>
</dbReference>
<dbReference type="Pfam" id="PF07707">
    <property type="entry name" value="BACK"/>
    <property type="match status" value="1"/>
</dbReference>
<dbReference type="SMART" id="SM00612">
    <property type="entry name" value="Kelch"/>
    <property type="match status" value="6"/>
</dbReference>
<organism evidence="9 10">
    <name type="scientific">Clunio marinus</name>
    <dbReference type="NCBI Taxonomy" id="568069"/>
    <lineage>
        <taxon>Eukaryota</taxon>
        <taxon>Metazoa</taxon>
        <taxon>Ecdysozoa</taxon>
        <taxon>Arthropoda</taxon>
        <taxon>Hexapoda</taxon>
        <taxon>Insecta</taxon>
        <taxon>Pterygota</taxon>
        <taxon>Neoptera</taxon>
        <taxon>Endopterygota</taxon>
        <taxon>Diptera</taxon>
        <taxon>Nematocera</taxon>
        <taxon>Chironomoidea</taxon>
        <taxon>Chironomidae</taxon>
        <taxon>Clunio</taxon>
    </lineage>
</organism>
<dbReference type="Gene3D" id="3.30.710.10">
    <property type="entry name" value="Potassium Channel Kv1.1, Chain A"/>
    <property type="match status" value="1"/>
</dbReference>
<name>A0A1J1IFP4_9DIPT</name>
<evidence type="ECO:0000313" key="10">
    <source>
        <dbReference type="Proteomes" id="UP000183832"/>
    </source>
</evidence>
<dbReference type="PANTHER" id="PTHR24412">
    <property type="entry name" value="KELCH PROTEIN"/>
    <property type="match status" value="1"/>
</dbReference>
<proteinExistence type="predicted"/>
<accession>A0A1J1IFP4</accession>
<dbReference type="AlphaFoldDB" id="A0A1J1IFP4"/>
<dbReference type="SMART" id="SM00225">
    <property type="entry name" value="BTB"/>
    <property type="match status" value="1"/>
</dbReference>
<dbReference type="InterPro" id="IPR011705">
    <property type="entry name" value="BACK"/>
</dbReference>
<comment type="function">
    <text evidence="7">Probable substrate-specific adapter of an E3 ubiquitin-protein ligase complex which mediates the ubiquitination and subsequent proteasomal degradation of target proteins. May have a role in synapse differentiation and growth.</text>
</comment>
<evidence type="ECO:0000256" key="4">
    <source>
        <dbReference type="ARBA" id="ARBA00022737"/>
    </source>
</evidence>
<feature type="domain" description="BTB" evidence="8">
    <location>
        <begin position="31"/>
        <end position="98"/>
    </location>
</feature>
<evidence type="ECO:0000256" key="6">
    <source>
        <dbReference type="ARBA" id="ARBA00023203"/>
    </source>
</evidence>